<organism evidence="1 2">
    <name type="scientific">Gluconobacter cerinus</name>
    <dbReference type="NCBI Taxonomy" id="38307"/>
    <lineage>
        <taxon>Bacteria</taxon>
        <taxon>Pseudomonadati</taxon>
        <taxon>Pseudomonadota</taxon>
        <taxon>Alphaproteobacteria</taxon>
        <taxon>Acetobacterales</taxon>
        <taxon>Acetobacteraceae</taxon>
        <taxon>Gluconobacter</taxon>
    </lineage>
</organism>
<dbReference type="GO" id="GO:0000287">
    <property type="term" value="F:magnesium ion binding"/>
    <property type="evidence" value="ECO:0007669"/>
    <property type="project" value="InterPro"/>
</dbReference>
<sequence length="146" mass="16251">MTRKISFTLPAPFPLVNRITGYSHFTAARQKNDMQRQVAAAAYNMRPSVPFERAHVLIERHSAGTPDTDNLWGSAKRVLDCLTTPMPLKVRTPGARQRTKNKRGLSFIVDDAPKHLVLDVKAVKCRLCEQKTVVTITEIVGAEVVA</sequence>
<evidence type="ECO:0000313" key="1">
    <source>
        <dbReference type="EMBL" id="OAJ67759.1"/>
    </source>
</evidence>
<dbReference type="GO" id="GO:0006281">
    <property type="term" value="P:DNA repair"/>
    <property type="evidence" value="ECO:0007669"/>
    <property type="project" value="InterPro"/>
</dbReference>
<evidence type="ECO:0000313" key="2">
    <source>
        <dbReference type="Proteomes" id="UP000077786"/>
    </source>
</evidence>
<comment type="caution">
    <text evidence="1">The sequence shown here is derived from an EMBL/GenBank/DDBJ whole genome shotgun (WGS) entry which is preliminary data.</text>
</comment>
<accession>A0A1B6VKK7</accession>
<dbReference type="AlphaFoldDB" id="A0A1B6VKK7"/>
<dbReference type="InterPro" id="IPR036614">
    <property type="entry name" value="RusA-like_sf"/>
</dbReference>
<name>A0A1B6VKK7_9PROT</name>
<dbReference type="GO" id="GO:0006310">
    <property type="term" value="P:DNA recombination"/>
    <property type="evidence" value="ECO:0007669"/>
    <property type="project" value="InterPro"/>
</dbReference>
<proteinExistence type="predicted"/>
<reference evidence="1 2" key="1">
    <citation type="submission" date="2016-03" db="EMBL/GenBank/DDBJ databases">
        <title>Draft genome sequence of Gluconobacter cerinus strain CECT 9110.</title>
        <authorList>
            <person name="Sainz F."/>
            <person name="Mas A."/>
            <person name="Torija M.J."/>
        </authorList>
    </citation>
    <scope>NUCLEOTIDE SEQUENCE [LARGE SCALE GENOMIC DNA]</scope>
    <source>
        <strain evidence="1 2">CECT 9110</strain>
    </source>
</reference>
<dbReference type="SUPFAM" id="SSF103084">
    <property type="entry name" value="Holliday junction resolvase RusA"/>
    <property type="match status" value="1"/>
</dbReference>
<gene>
    <name evidence="1" type="ORF">A0123_01801</name>
</gene>
<dbReference type="EMBL" id="LUTU01000007">
    <property type="protein sequence ID" value="OAJ67759.1"/>
    <property type="molecule type" value="Genomic_DNA"/>
</dbReference>
<dbReference type="PATRIC" id="fig|38307.3.peg.1860"/>
<dbReference type="Proteomes" id="UP000077786">
    <property type="component" value="Unassembled WGS sequence"/>
</dbReference>
<dbReference type="OrthoDB" id="7275370at2"/>
<dbReference type="RefSeq" id="WP_064274537.1">
    <property type="nucleotide sequence ID" value="NZ_LUTU01000007.1"/>
</dbReference>
<protein>
    <submittedName>
        <fullName evidence="1">Uncharacterized protein</fullName>
    </submittedName>
</protein>